<feature type="chain" id="PRO_5045196625" evidence="1">
    <location>
        <begin position="21"/>
        <end position="401"/>
    </location>
</feature>
<dbReference type="RefSeq" id="WP_057180146.1">
    <property type="nucleotide sequence ID" value="NZ_BDQM01000011.1"/>
</dbReference>
<dbReference type="GO" id="GO:0016787">
    <property type="term" value="F:hydrolase activity"/>
    <property type="evidence" value="ECO:0007669"/>
    <property type="project" value="UniProtKB-KW"/>
</dbReference>
<dbReference type="InterPro" id="IPR050491">
    <property type="entry name" value="AmpC-like"/>
</dbReference>
<dbReference type="EMBL" id="BDQM01000011">
    <property type="protein sequence ID" value="GAW96140.1"/>
    <property type="molecule type" value="Genomic_DNA"/>
</dbReference>
<organism evidence="3 4">
    <name type="scientific">Colwellia marinimaniae</name>
    <dbReference type="NCBI Taxonomy" id="1513592"/>
    <lineage>
        <taxon>Bacteria</taxon>
        <taxon>Pseudomonadati</taxon>
        <taxon>Pseudomonadota</taxon>
        <taxon>Gammaproteobacteria</taxon>
        <taxon>Alteromonadales</taxon>
        <taxon>Colwelliaceae</taxon>
        <taxon>Colwellia</taxon>
    </lineage>
</organism>
<feature type="signal peptide" evidence="1">
    <location>
        <begin position="1"/>
        <end position="20"/>
    </location>
</feature>
<dbReference type="SUPFAM" id="SSF56601">
    <property type="entry name" value="beta-lactamase/transpeptidase-like"/>
    <property type="match status" value="1"/>
</dbReference>
<dbReference type="PANTHER" id="PTHR46825:SF15">
    <property type="entry name" value="BETA-LACTAMASE-RELATED DOMAIN-CONTAINING PROTEIN"/>
    <property type="match status" value="1"/>
</dbReference>
<gene>
    <name evidence="3" type="primary">bla</name>
    <name evidence="3" type="ORF">MTCD1_01750</name>
</gene>
<reference evidence="3 4" key="1">
    <citation type="submission" date="2017-06" db="EMBL/GenBank/DDBJ databases">
        <title>Whole Genome Sequences of Colwellia marinimaniae MTCD1.</title>
        <authorList>
            <person name="Kusumoto H."/>
            <person name="Inoue M."/>
            <person name="Tanikawa K."/>
            <person name="Maeji H."/>
            <person name="Cameron J.H."/>
            <person name="Bartlett D.H."/>
        </authorList>
    </citation>
    <scope>NUCLEOTIDE SEQUENCE [LARGE SCALE GENOMIC DNA]</scope>
    <source>
        <strain evidence="3 4">MTCD1</strain>
    </source>
</reference>
<comment type="caution">
    <text evidence="3">The sequence shown here is derived from an EMBL/GenBank/DDBJ whole genome shotgun (WGS) entry which is preliminary data.</text>
</comment>
<keyword evidence="4" id="KW-1185">Reference proteome</keyword>
<dbReference type="PANTHER" id="PTHR46825">
    <property type="entry name" value="D-ALANYL-D-ALANINE-CARBOXYPEPTIDASE/ENDOPEPTIDASE AMPH"/>
    <property type="match status" value="1"/>
</dbReference>
<accession>A0ABQ0MUU8</accession>
<keyword evidence="3" id="KW-0378">Hydrolase</keyword>
<evidence type="ECO:0000313" key="4">
    <source>
        <dbReference type="Proteomes" id="UP000197068"/>
    </source>
</evidence>
<name>A0ABQ0MUU8_9GAMM</name>
<evidence type="ECO:0000313" key="3">
    <source>
        <dbReference type="EMBL" id="GAW96140.1"/>
    </source>
</evidence>
<dbReference type="Pfam" id="PF00144">
    <property type="entry name" value="Beta-lactamase"/>
    <property type="match status" value="1"/>
</dbReference>
<dbReference type="InterPro" id="IPR012338">
    <property type="entry name" value="Beta-lactam/transpept-like"/>
</dbReference>
<evidence type="ECO:0000256" key="1">
    <source>
        <dbReference type="SAM" id="SignalP"/>
    </source>
</evidence>
<keyword evidence="1" id="KW-0732">Signal</keyword>
<feature type="domain" description="Beta-lactamase-related" evidence="2">
    <location>
        <begin position="34"/>
        <end position="371"/>
    </location>
</feature>
<evidence type="ECO:0000259" key="2">
    <source>
        <dbReference type="Pfam" id="PF00144"/>
    </source>
</evidence>
<dbReference type="Proteomes" id="UP000197068">
    <property type="component" value="Unassembled WGS sequence"/>
</dbReference>
<protein>
    <submittedName>
        <fullName evidence="3">Serine hydrolase</fullName>
    </submittedName>
</protein>
<sequence>MFFRMSCTLLAIFFSLSSSAINISQFNNEFSLQVSKQLKQYSIPGGTYAIVQNNTIVAIESFGHTDKTKSHQIDSNTVFRLASVSKTFAATLTTMLAQEHKLSLSDPITKYVPNFVLATDGAAQKIQLKHLLSHSTGLMPNAFDNLLHENWDMEKIIGRFERITPICPPEKCYGYQNIAYSMLQGAIEASQDKDYASLLQERVFSPLNMTHASVGIDVYKEQINTAKPHILRKRVKTGKKDQQGREINEYVWRTVKVSPDYYKVAPAAGINASITDLAKWLIANLGHKPEVLSPALLTEITTPRIRTKKDLRRRYWREYLTDAHYGYGWRIYQFKGQKIIYHSGWVAGFRAEIGYAPDLDLGFAILINAESNTISKISSQFWSQVANLSSRPLTKRTKSTL</sequence>
<proteinExistence type="predicted"/>
<dbReference type="InterPro" id="IPR001466">
    <property type="entry name" value="Beta-lactam-related"/>
</dbReference>
<dbReference type="Gene3D" id="3.40.710.10">
    <property type="entry name" value="DD-peptidase/beta-lactamase superfamily"/>
    <property type="match status" value="1"/>
</dbReference>